<dbReference type="SUPFAM" id="SSF46785">
    <property type="entry name" value="Winged helix' DNA-binding domain"/>
    <property type="match status" value="1"/>
</dbReference>
<accession>A0AA86I6C1</accession>
<proteinExistence type="predicted"/>
<dbReference type="InterPro" id="IPR036388">
    <property type="entry name" value="WH-like_DNA-bd_sf"/>
</dbReference>
<evidence type="ECO:0000313" key="1">
    <source>
        <dbReference type="EMBL" id="AXI32750.1"/>
    </source>
</evidence>
<sequence>MNSFISEALEALELSETERKLLWLLAGHSCKFVGVSWLKVASMAKTLEVSSKTIQRALKHLKELGIIKRVRTVRPVSGGFGASLTIICPIELSYREMAQELGSSTVEEQEKQKETFLFKAFKKDLKDLRHQGEIDFSYLVQFVPKEFIESVRPFVSAQEAFSLWGKVHVASKRYAPSVANIIDPAISAFKASVLAYKSNRIKKSFGAYFWGTIQSVLSVEQRKENALNILNWLD</sequence>
<gene>
    <name evidence="1" type="ORF">CIB87_10200</name>
</gene>
<evidence type="ECO:0000313" key="2">
    <source>
        <dbReference type="Proteomes" id="UP000253834"/>
    </source>
</evidence>
<name>A0AA86I6C1_PRIMG</name>
<dbReference type="EMBL" id="CP022674">
    <property type="protein sequence ID" value="AXI32750.1"/>
    <property type="molecule type" value="Genomic_DNA"/>
</dbReference>
<dbReference type="Gene3D" id="1.10.10.10">
    <property type="entry name" value="Winged helix-like DNA-binding domain superfamily/Winged helix DNA-binding domain"/>
    <property type="match status" value="1"/>
</dbReference>
<reference evidence="1 2" key="1">
    <citation type="submission" date="2017-07" db="EMBL/GenBank/DDBJ databases">
        <title>Isolation and development of strain Bacillus megaterium SR7 for enhanced growth and metabolite production under supercritical carbon dioxide.</title>
        <authorList>
            <person name="Freedman A.J.E."/>
            <person name="Peet K.C."/>
            <person name="Boock J.T."/>
            <person name="Penn K."/>
            <person name="Prather K.L.J."/>
            <person name="Thompson J.R."/>
        </authorList>
    </citation>
    <scope>NUCLEOTIDE SEQUENCE [LARGE SCALE GENOMIC DNA]</scope>
    <source>
        <strain evidence="1 2">SR7</strain>
    </source>
</reference>
<organism evidence="1 2">
    <name type="scientific">Priestia megaterium</name>
    <name type="common">Bacillus megaterium</name>
    <dbReference type="NCBI Taxonomy" id="1404"/>
    <lineage>
        <taxon>Bacteria</taxon>
        <taxon>Bacillati</taxon>
        <taxon>Bacillota</taxon>
        <taxon>Bacilli</taxon>
        <taxon>Bacillales</taxon>
        <taxon>Bacillaceae</taxon>
        <taxon>Priestia</taxon>
    </lineage>
</organism>
<dbReference type="Pfam" id="PF13730">
    <property type="entry name" value="HTH_36"/>
    <property type="match status" value="1"/>
</dbReference>
<dbReference type="Proteomes" id="UP000253834">
    <property type="component" value="Chromosome"/>
</dbReference>
<dbReference type="InterPro" id="IPR036390">
    <property type="entry name" value="WH_DNA-bd_sf"/>
</dbReference>
<protein>
    <submittedName>
        <fullName evidence="1">Transcriptional regulator</fullName>
    </submittedName>
</protein>
<dbReference type="AlphaFoldDB" id="A0AA86I6C1"/>